<proteinExistence type="predicted"/>
<organism evidence="2 3">
    <name type="scientific">Desulfovibrio gilichinskyi</name>
    <dbReference type="NCBI Taxonomy" id="1519643"/>
    <lineage>
        <taxon>Bacteria</taxon>
        <taxon>Pseudomonadati</taxon>
        <taxon>Thermodesulfobacteriota</taxon>
        <taxon>Desulfovibrionia</taxon>
        <taxon>Desulfovibrionales</taxon>
        <taxon>Desulfovibrionaceae</taxon>
        <taxon>Desulfovibrio</taxon>
    </lineage>
</organism>
<feature type="transmembrane region" description="Helical" evidence="1">
    <location>
        <begin position="36"/>
        <end position="55"/>
    </location>
</feature>
<keyword evidence="3" id="KW-1185">Reference proteome</keyword>
<keyword evidence="1" id="KW-1133">Transmembrane helix</keyword>
<dbReference type="RefSeq" id="WP_085099677.1">
    <property type="nucleotide sequence ID" value="NZ_FWZU01000002.1"/>
</dbReference>
<evidence type="ECO:0000256" key="1">
    <source>
        <dbReference type="SAM" id="Phobius"/>
    </source>
</evidence>
<evidence type="ECO:0000313" key="3">
    <source>
        <dbReference type="Proteomes" id="UP000192906"/>
    </source>
</evidence>
<dbReference type="STRING" id="1519643.SAMN06295933_1154"/>
<protein>
    <submittedName>
        <fullName evidence="2">Uncharacterized protein</fullName>
    </submittedName>
</protein>
<keyword evidence="1" id="KW-0812">Transmembrane</keyword>
<gene>
    <name evidence="2" type="ORF">SAMN06295933_1154</name>
</gene>
<accession>A0A1X7CRT7</accession>
<sequence>MLESELEIKKGVPLTPDQQQRFEKLEQGKYGVAAHLQTYSAILSATNIAMLGLINTFTSAGTGFQSYCFYGSVLGYIISLLICLYALYPRYAAVPMSEIKLEIINENKEIARANKWLKEAFFICLIAIALSVLTILNSIFC</sequence>
<dbReference type="Proteomes" id="UP000192906">
    <property type="component" value="Unassembled WGS sequence"/>
</dbReference>
<dbReference type="AlphaFoldDB" id="A0A1X7CRT7"/>
<feature type="transmembrane region" description="Helical" evidence="1">
    <location>
        <begin position="120"/>
        <end position="140"/>
    </location>
</feature>
<reference evidence="3" key="1">
    <citation type="submission" date="2017-04" db="EMBL/GenBank/DDBJ databases">
        <authorList>
            <person name="Varghese N."/>
            <person name="Submissions S."/>
        </authorList>
    </citation>
    <scope>NUCLEOTIDE SEQUENCE [LARGE SCALE GENOMIC DNA]</scope>
    <source>
        <strain evidence="3">K3S</strain>
    </source>
</reference>
<evidence type="ECO:0000313" key="2">
    <source>
        <dbReference type="EMBL" id="SMF01718.1"/>
    </source>
</evidence>
<feature type="transmembrane region" description="Helical" evidence="1">
    <location>
        <begin position="67"/>
        <end position="88"/>
    </location>
</feature>
<dbReference type="EMBL" id="FWZU01000002">
    <property type="protein sequence ID" value="SMF01718.1"/>
    <property type="molecule type" value="Genomic_DNA"/>
</dbReference>
<keyword evidence="1" id="KW-0472">Membrane</keyword>
<name>A0A1X7CRT7_9BACT</name>